<gene>
    <name evidence="1" type="ORF">SCLCIDRAFT_133089</name>
</gene>
<keyword evidence="2" id="KW-1185">Reference proteome</keyword>
<organism evidence="1 2">
    <name type="scientific">Scleroderma citrinum Foug A</name>
    <dbReference type="NCBI Taxonomy" id="1036808"/>
    <lineage>
        <taxon>Eukaryota</taxon>
        <taxon>Fungi</taxon>
        <taxon>Dikarya</taxon>
        <taxon>Basidiomycota</taxon>
        <taxon>Agaricomycotina</taxon>
        <taxon>Agaricomycetes</taxon>
        <taxon>Agaricomycetidae</taxon>
        <taxon>Boletales</taxon>
        <taxon>Sclerodermatineae</taxon>
        <taxon>Sclerodermataceae</taxon>
        <taxon>Scleroderma</taxon>
    </lineage>
</organism>
<dbReference type="Proteomes" id="UP000053989">
    <property type="component" value="Unassembled WGS sequence"/>
</dbReference>
<dbReference type="AlphaFoldDB" id="A0A0C2ZUN1"/>
<dbReference type="InParanoid" id="A0A0C2ZUN1"/>
<dbReference type="HOGENOM" id="CLU_1526048_0_0_1"/>
<proteinExistence type="predicted"/>
<sequence length="176" mass="19548">MSTQQSRALRYQRNNWTHQLLGCVRQRPQKSQTVGFEYACPVTGQTYDTVNIALKGKDAGTKSGLIFAAFAHQGWQPVHYSHRCQLLHFTCNRLSPSTIRAYLCPGAWGRCNLLVMEDLLTAVTSQKCKQSEREEGVEEYHSSILLLFTVSNEVSLIVGVTLLVSSPDVEGITAGT</sequence>
<evidence type="ECO:0000313" key="1">
    <source>
        <dbReference type="EMBL" id="KIM56227.1"/>
    </source>
</evidence>
<accession>A0A0C2ZUN1</accession>
<name>A0A0C2ZUN1_9AGAM</name>
<reference evidence="2" key="2">
    <citation type="submission" date="2015-01" db="EMBL/GenBank/DDBJ databases">
        <title>Evolutionary Origins and Diversification of the Mycorrhizal Mutualists.</title>
        <authorList>
            <consortium name="DOE Joint Genome Institute"/>
            <consortium name="Mycorrhizal Genomics Consortium"/>
            <person name="Kohler A."/>
            <person name="Kuo A."/>
            <person name="Nagy L.G."/>
            <person name="Floudas D."/>
            <person name="Copeland A."/>
            <person name="Barry K.W."/>
            <person name="Cichocki N."/>
            <person name="Veneault-Fourrey C."/>
            <person name="LaButti K."/>
            <person name="Lindquist E.A."/>
            <person name="Lipzen A."/>
            <person name="Lundell T."/>
            <person name="Morin E."/>
            <person name="Murat C."/>
            <person name="Riley R."/>
            <person name="Ohm R."/>
            <person name="Sun H."/>
            <person name="Tunlid A."/>
            <person name="Henrissat B."/>
            <person name="Grigoriev I.V."/>
            <person name="Hibbett D.S."/>
            <person name="Martin F."/>
        </authorList>
    </citation>
    <scope>NUCLEOTIDE SEQUENCE [LARGE SCALE GENOMIC DNA]</scope>
    <source>
        <strain evidence="2">Foug A</strain>
    </source>
</reference>
<reference evidence="1 2" key="1">
    <citation type="submission" date="2014-04" db="EMBL/GenBank/DDBJ databases">
        <authorList>
            <consortium name="DOE Joint Genome Institute"/>
            <person name="Kuo A."/>
            <person name="Kohler A."/>
            <person name="Nagy L.G."/>
            <person name="Floudas D."/>
            <person name="Copeland A."/>
            <person name="Barry K.W."/>
            <person name="Cichocki N."/>
            <person name="Veneault-Fourrey C."/>
            <person name="LaButti K."/>
            <person name="Lindquist E.A."/>
            <person name="Lipzen A."/>
            <person name="Lundell T."/>
            <person name="Morin E."/>
            <person name="Murat C."/>
            <person name="Sun H."/>
            <person name="Tunlid A."/>
            <person name="Henrissat B."/>
            <person name="Grigoriev I.V."/>
            <person name="Hibbett D.S."/>
            <person name="Martin F."/>
            <person name="Nordberg H.P."/>
            <person name="Cantor M.N."/>
            <person name="Hua S.X."/>
        </authorList>
    </citation>
    <scope>NUCLEOTIDE SEQUENCE [LARGE SCALE GENOMIC DNA]</scope>
    <source>
        <strain evidence="1 2">Foug A</strain>
    </source>
</reference>
<evidence type="ECO:0000313" key="2">
    <source>
        <dbReference type="Proteomes" id="UP000053989"/>
    </source>
</evidence>
<protein>
    <submittedName>
        <fullName evidence="1">Uncharacterized protein</fullName>
    </submittedName>
</protein>
<dbReference type="EMBL" id="KN822120">
    <property type="protein sequence ID" value="KIM56227.1"/>
    <property type="molecule type" value="Genomic_DNA"/>
</dbReference>
<dbReference type="OrthoDB" id="2646723at2759"/>